<organism evidence="1">
    <name type="scientific">freshwater metagenome</name>
    <dbReference type="NCBI Taxonomy" id="449393"/>
    <lineage>
        <taxon>unclassified sequences</taxon>
        <taxon>metagenomes</taxon>
        <taxon>ecological metagenomes</taxon>
    </lineage>
</organism>
<reference evidence="1" key="1">
    <citation type="submission" date="2020-05" db="EMBL/GenBank/DDBJ databases">
        <authorList>
            <person name="Chiriac C."/>
            <person name="Salcher M."/>
            <person name="Ghai R."/>
            <person name="Kavagutti S V."/>
        </authorList>
    </citation>
    <scope>NUCLEOTIDE SEQUENCE</scope>
</reference>
<gene>
    <name evidence="1" type="ORF">UFOPK1726_00385</name>
</gene>
<dbReference type="EMBL" id="CAEZTT010000029">
    <property type="protein sequence ID" value="CAB4572808.1"/>
    <property type="molecule type" value="Genomic_DNA"/>
</dbReference>
<accession>A0A6J6EIN0</accession>
<name>A0A6J6EIN0_9ZZZZ</name>
<dbReference type="CDD" id="cd21650">
    <property type="entry name" value="CrtA-like"/>
    <property type="match status" value="1"/>
</dbReference>
<protein>
    <submittedName>
        <fullName evidence="1">Unannotated protein</fullName>
    </submittedName>
</protein>
<evidence type="ECO:0000313" key="1">
    <source>
        <dbReference type="EMBL" id="CAB4572808.1"/>
    </source>
</evidence>
<sequence length="245" mass="27850">MQRPDYLTAENPNLTVRLDHYEIQNVLVAFIRMAIDRINFRFSTNDLYFYRLLGTGNGQTFTTKDADVRRWVILTVWPNMAAANNFNSHKITLRWRKNAAAVGTLFLAPISSKGTWRKRQPFGDPTPRRWDGPVLSITRARIKARLWRKFQAEVPPVSKSLHASAGLLTAFGIGEAPIGLQGTVSIWHSNKALTEFAQRKHEHREVISKTHELDWYREELFARFAVIAVEGSLNGVALAAVIPVE</sequence>
<dbReference type="InterPro" id="IPR049574">
    <property type="entry name" value="CrtA-like"/>
</dbReference>
<dbReference type="AlphaFoldDB" id="A0A6J6EIN0"/>
<proteinExistence type="predicted"/>